<dbReference type="Gene3D" id="2.60.120.40">
    <property type="match status" value="1"/>
</dbReference>
<evidence type="ECO:0000313" key="6">
    <source>
        <dbReference type="Proteomes" id="UP000596742"/>
    </source>
</evidence>
<feature type="signal peptide" evidence="3">
    <location>
        <begin position="1"/>
        <end position="23"/>
    </location>
</feature>
<dbReference type="SUPFAM" id="SSF49842">
    <property type="entry name" value="TNF-like"/>
    <property type="match status" value="1"/>
</dbReference>
<evidence type="ECO:0000256" key="2">
    <source>
        <dbReference type="ARBA" id="ARBA00022525"/>
    </source>
</evidence>
<dbReference type="Proteomes" id="UP000596742">
    <property type="component" value="Unassembled WGS sequence"/>
</dbReference>
<name>A0A8B6FR96_MYTGA</name>
<dbReference type="PANTHER" id="PTHR15427:SF33">
    <property type="entry name" value="COLLAGEN IV NC1 DOMAIN-CONTAINING PROTEIN"/>
    <property type="match status" value="1"/>
</dbReference>
<evidence type="ECO:0000313" key="5">
    <source>
        <dbReference type="EMBL" id="VDI53442.1"/>
    </source>
</evidence>
<reference evidence="5" key="1">
    <citation type="submission" date="2018-11" db="EMBL/GenBank/DDBJ databases">
        <authorList>
            <person name="Alioto T."/>
            <person name="Alioto T."/>
        </authorList>
    </citation>
    <scope>NUCLEOTIDE SEQUENCE</scope>
</reference>
<dbReference type="PRINTS" id="PR00007">
    <property type="entry name" value="COMPLEMNTC1Q"/>
</dbReference>
<dbReference type="OrthoDB" id="6129174at2759"/>
<keyword evidence="2" id="KW-0964">Secreted</keyword>
<comment type="caution">
    <text evidence="5">The sequence shown here is derived from an EMBL/GenBank/DDBJ whole genome shotgun (WGS) entry which is preliminary data.</text>
</comment>
<dbReference type="InterPro" id="IPR001073">
    <property type="entry name" value="C1q_dom"/>
</dbReference>
<dbReference type="GO" id="GO:0005581">
    <property type="term" value="C:collagen trimer"/>
    <property type="evidence" value="ECO:0007669"/>
    <property type="project" value="UniProtKB-KW"/>
</dbReference>
<protein>
    <recommendedName>
        <fullName evidence="4">C1q domain-containing protein</fullName>
    </recommendedName>
</protein>
<keyword evidence="3" id="KW-0732">Signal</keyword>
<evidence type="ECO:0000256" key="1">
    <source>
        <dbReference type="ARBA" id="ARBA00004613"/>
    </source>
</evidence>
<dbReference type="EMBL" id="UYJE01007299">
    <property type="protein sequence ID" value="VDI53442.1"/>
    <property type="molecule type" value="Genomic_DNA"/>
</dbReference>
<dbReference type="Pfam" id="PF00386">
    <property type="entry name" value="C1q"/>
    <property type="match status" value="1"/>
</dbReference>
<comment type="subcellular location">
    <subcellularLocation>
        <location evidence="1">Secreted</location>
    </subcellularLocation>
</comment>
<dbReference type="PANTHER" id="PTHR15427">
    <property type="entry name" value="EMILIN ELASTIN MICROFIBRIL INTERFACE-LOCATED PROTEIN ELASTIN MICROFIBRIL INTERFACER"/>
    <property type="match status" value="1"/>
</dbReference>
<keyword evidence="6" id="KW-1185">Reference proteome</keyword>
<feature type="domain" description="C1q" evidence="4">
    <location>
        <begin position="54"/>
        <end position="185"/>
    </location>
</feature>
<dbReference type="InterPro" id="IPR008983">
    <property type="entry name" value="Tumour_necrosis_fac-like_dom"/>
</dbReference>
<dbReference type="InterPro" id="IPR050392">
    <property type="entry name" value="Collagen/C1q_domain"/>
</dbReference>
<gene>
    <name evidence="5" type="ORF">MGAL_10B046816</name>
</gene>
<feature type="chain" id="PRO_5032667806" description="C1q domain-containing protein" evidence="3">
    <location>
        <begin position="24"/>
        <end position="185"/>
    </location>
</feature>
<evidence type="ECO:0000259" key="4">
    <source>
        <dbReference type="PROSITE" id="PS50871"/>
    </source>
</evidence>
<organism evidence="5 6">
    <name type="scientific">Mytilus galloprovincialis</name>
    <name type="common">Mediterranean mussel</name>
    <dbReference type="NCBI Taxonomy" id="29158"/>
    <lineage>
        <taxon>Eukaryota</taxon>
        <taxon>Metazoa</taxon>
        <taxon>Spiralia</taxon>
        <taxon>Lophotrochozoa</taxon>
        <taxon>Mollusca</taxon>
        <taxon>Bivalvia</taxon>
        <taxon>Autobranchia</taxon>
        <taxon>Pteriomorphia</taxon>
        <taxon>Mytilida</taxon>
        <taxon>Mytiloidea</taxon>
        <taxon>Mytilidae</taxon>
        <taxon>Mytilinae</taxon>
        <taxon>Mytilus</taxon>
    </lineage>
</organism>
<accession>A0A8B6FR96</accession>
<sequence length="185" mass="19734">MAMYCVLHLILVATCVMYSEVKAGGTCLRLENKILDNLLDMIVAIKSGSPNSGGNSYRPAFTATLSTSPVTVSGQFIPKFDNGILNRGNGYDPKTGKFTAPKSGLYQFSFTIMSNGGSDLHMGVAKNGKYLISLYATKTHGDTGTANPVLELKEGDTVYLIHGASATQSMAGHHFSNMSGYYIGE</sequence>
<dbReference type="AlphaFoldDB" id="A0A8B6FR96"/>
<dbReference type="SMART" id="SM00110">
    <property type="entry name" value="C1Q"/>
    <property type="match status" value="1"/>
</dbReference>
<dbReference type="PROSITE" id="PS50871">
    <property type="entry name" value="C1Q"/>
    <property type="match status" value="1"/>
</dbReference>
<proteinExistence type="predicted"/>
<evidence type="ECO:0000256" key="3">
    <source>
        <dbReference type="SAM" id="SignalP"/>
    </source>
</evidence>